<dbReference type="SUPFAM" id="SSF52266">
    <property type="entry name" value="SGNH hydrolase"/>
    <property type="match status" value="2"/>
</dbReference>
<evidence type="ECO:0008006" key="5">
    <source>
        <dbReference type="Google" id="ProtNLM"/>
    </source>
</evidence>
<dbReference type="Pfam" id="PF00657">
    <property type="entry name" value="Lipase_GDSL"/>
    <property type="match status" value="3"/>
</dbReference>
<sequence length="1010" mass="111855">MKDNTTSWSCSCSSWKLCLLSVLFLTETIAAVKLPPNLTVPAVMAFGDSIVDTGNNNNVKTVVKCDFQPYGINFQGGVATGRFCDGRVPADLLAEELGIKSIVPAYLDSKLKPEDLLTGVSFASGGSGYDPITPKLVAVISLEEQLKYFEEYIEKVKNLVGEERKDFILANSLILLVAGSDDIANTYYTLHARPHYDVDSYTTLMADSASDFVTKLYGYGVRRVAVFSAPPIGCVPSQRTLGGGLLRDCAKDYNDASKLFNSKLSNKMDLLRQTLVGIKPIYIDIYNPLSDIIQYPAKYGFGVSTKGCCGTGAIEVAVLCNKITSSVCSDVSSHVFWDSYHPTEKAYNVKKLLVLALFSIYILSTEAANGSFPAILAFGDSILDTGNNNYLLTLMKGNYWPYGRSFNMRRATGRFGNGRVFSDIVAEGLGIKKTLPAYRKLFTPPNDLKTGVCFASGGAGVDPVTSRMLRVLSPGDQVKDLKGYIRKLKGIAGPSKAKDIIANAVFLISEGNNDIGITFFGTPSAMFRGMNRKRYTTKLVGWNKQFMKELYDQGARKFAVMGVIPLGCLPMSRIFLGGFVIWCNLPANIVSQDYNRKLQTGLKSWSGESGFRGAKFVYVDMYNSLMDVIKNHRRYGFTNEKNGCCCMLTAIVPCPNPDRYVFYDFAHPSEKAYKTIAKKLVDDIKREAGKNKTFSALFAFGDSVLDTGNNNFLLTLLKGNYWPYGWSFDYNVPTGRFGNGRVFTDIIAQGLEIKRLVPPYRKIRRLRNNDLKTGVCFASGGSGIDDLTSKTLRVLSVGDQVQDFKEYLTKLKNVAKDKKEVKEIISNAVFLISEGNNDLGYFAAPALVRLYSTNTYTSKMVGWTKIFLQDLYDLGARKFAVMGVMPIGCVPFHRALFGGVFGWCNFFLNKITQDFNTKLQKGLQSYGVEDNFKGAKFTYVDMYGSLMDLINHPKAFGFSEEKSACCCMLSAIIPCLNPEKYVFYDFAHPSQKAYEVISKPLIYNIRKGLA</sequence>
<evidence type="ECO:0000313" key="4">
    <source>
        <dbReference type="Proteomes" id="UP000489600"/>
    </source>
</evidence>
<dbReference type="InterPro" id="IPR035669">
    <property type="entry name" value="SGNH_plant_lipase-like"/>
</dbReference>
<dbReference type="GO" id="GO:0006629">
    <property type="term" value="P:lipid metabolic process"/>
    <property type="evidence" value="ECO:0007669"/>
    <property type="project" value="InterPro"/>
</dbReference>
<comment type="similarity">
    <text evidence="1">Belongs to the 'GDSL' lipolytic enzyme family.</text>
</comment>
<feature type="chain" id="PRO_5022228101" description="SGNH hydrolase-type esterase domain-containing protein" evidence="2">
    <location>
        <begin position="32"/>
        <end position="1010"/>
    </location>
</feature>
<feature type="signal peptide" evidence="2">
    <location>
        <begin position="1"/>
        <end position="31"/>
    </location>
</feature>
<dbReference type="PANTHER" id="PTHR45642:SF150">
    <property type="entry name" value="GDSL ESTERASE_LIPASE EXL3"/>
    <property type="match status" value="1"/>
</dbReference>
<evidence type="ECO:0000256" key="2">
    <source>
        <dbReference type="SAM" id="SignalP"/>
    </source>
</evidence>
<keyword evidence="2" id="KW-0732">Signal</keyword>
<dbReference type="Gene3D" id="3.40.50.1110">
    <property type="entry name" value="SGNH hydrolase"/>
    <property type="match status" value="3"/>
</dbReference>
<gene>
    <name evidence="3" type="ORF">ANE_LOCUS5879</name>
</gene>
<name>A0A565B2W0_9BRAS</name>
<dbReference type="EMBL" id="CABITT030000002">
    <property type="protein sequence ID" value="VVA95434.1"/>
    <property type="molecule type" value="Genomic_DNA"/>
</dbReference>
<dbReference type="InterPro" id="IPR036514">
    <property type="entry name" value="SGNH_hydro_sf"/>
</dbReference>
<dbReference type="PROSITE" id="PS01098">
    <property type="entry name" value="LIPASE_GDSL_SER"/>
    <property type="match status" value="3"/>
</dbReference>
<dbReference type="InterPro" id="IPR001087">
    <property type="entry name" value="GDSL"/>
</dbReference>
<dbReference type="AlphaFoldDB" id="A0A565B2W0"/>
<dbReference type="CDD" id="cd01837">
    <property type="entry name" value="SGNH_plant_lipase_like"/>
    <property type="match status" value="3"/>
</dbReference>
<accession>A0A565B2W0</accession>
<comment type="caution">
    <text evidence="3">The sequence shown here is derived from an EMBL/GenBank/DDBJ whole genome shotgun (WGS) entry which is preliminary data.</text>
</comment>
<dbReference type="PANTHER" id="PTHR45642">
    <property type="entry name" value="GDSL ESTERASE/LIPASE EXL3"/>
    <property type="match status" value="1"/>
</dbReference>
<dbReference type="GO" id="GO:0016298">
    <property type="term" value="F:lipase activity"/>
    <property type="evidence" value="ECO:0007669"/>
    <property type="project" value="InterPro"/>
</dbReference>
<organism evidence="3 4">
    <name type="scientific">Arabis nemorensis</name>
    <dbReference type="NCBI Taxonomy" id="586526"/>
    <lineage>
        <taxon>Eukaryota</taxon>
        <taxon>Viridiplantae</taxon>
        <taxon>Streptophyta</taxon>
        <taxon>Embryophyta</taxon>
        <taxon>Tracheophyta</taxon>
        <taxon>Spermatophyta</taxon>
        <taxon>Magnoliopsida</taxon>
        <taxon>eudicotyledons</taxon>
        <taxon>Gunneridae</taxon>
        <taxon>Pentapetalae</taxon>
        <taxon>rosids</taxon>
        <taxon>malvids</taxon>
        <taxon>Brassicales</taxon>
        <taxon>Brassicaceae</taxon>
        <taxon>Arabideae</taxon>
        <taxon>Arabis</taxon>
    </lineage>
</organism>
<dbReference type="FunFam" id="3.40.50.1110:FF:000003">
    <property type="entry name" value="GDSL esterase/lipase APG"/>
    <property type="match status" value="3"/>
</dbReference>
<reference evidence="3" key="1">
    <citation type="submission" date="2019-07" db="EMBL/GenBank/DDBJ databases">
        <authorList>
            <person name="Dittberner H."/>
        </authorList>
    </citation>
    <scope>NUCLEOTIDE SEQUENCE [LARGE SCALE GENOMIC DNA]</scope>
</reference>
<evidence type="ECO:0000313" key="3">
    <source>
        <dbReference type="EMBL" id="VVA95434.1"/>
    </source>
</evidence>
<proteinExistence type="inferred from homology"/>
<dbReference type="InterPro" id="IPR008265">
    <property type="entry name" value="Lipase_GDSL_AS"/>
</dbReference>
<protein>
    <recommendedName>
        <fullName evidence="5">SGNH hydrolase-type esterase domain-containing protein</fullName>
    </recommendedName>
</protein>
<dbReference type="InterPro" id="IPR050592">
    <property type="entry name" value="GDSL_lipolytic_enzyme"/>
</dbReference>
<dbReference type="Proteomes" id="UP000489600">
    <property type="component" value="Unassembled WGS sequence"/>
</dbReference>
<dbReference type="OrthoDB" id="1600564at2759"/>
<keyword evidence="4" id="KW-1185">Reference proteome</keyword>
<evidence type="ECO:0000256" key="1">
    <source>
        <dbReference type="ARBA" id="ARBA00008668"/>
    </source>
</evidence>